<name>G0NJA5_CAEBE</name>
<keyword evidence="1" id="KW-0539">Nucleus</keyword>
<proteinExistence type="predicted"/>
<evidence type="ECO:0000313" key="4">
    <source>
        <dbReference type="Proteomes" id="UP000008068"/>
    </source>
</evidence>
<dbReference type="STRING" id="135651.G0NJA5"/>
<sequence length="232" mass="27262">MAEAPRPNNDDLSILTPRIRRNMIGRVVSIMVPNPDEHAATNPKMEEFTEYVKYMERKAFERAQTRDDYYSGLARIIYRLQMQLRTTPPAPENDPYANIPPSHELADFMGLTQEELEEFDEEWNPQVPEDPDSKRKITPLIRHRVVDKLGMMFFPPPDPFAHLEGRMDKITGQLKQIEAKAYWECKNREEYYNIASNEAYRLQKSLKRKGEPYVNKVVKYPCIVLRTEIIND</sequence>
<dbReference type="InParanoid" id="G0NJA5"/>
<evidence type="ECO:0000313" key="3">
    <source>
        <dbReference type="EMBL" id="EGT32162.1"/>
    </source>
</evidence>
<evidence type="ECO:0000259" key="2">
    <source>
        <dbReference type="PROSITE" id="PS50952"/>
    </source>
</evidence>
<gene>
    <name evidence="3" type="ORF">CAEBREN_08339</name>
</gene>
<organism evidence="4">
    <name type="scientific">Caenorhabditis brenneri</name>
    <name type="common">Nematode worm</name>
    <dbReference type="NCBI Taxonomy" id="135651"/>
    <lineage>
        <taxon>Eukaryota</taxon>
        <taxon>Metazoa</taxon>
        <taxon>Ecdysozoa</taxon>
        <taxon>Nematoda</taxon>
        <taxon>Chromadorea</taxon>
        <taxon>Rhabditida</taxon>
        <taxon>Rhabditina</taxon>
        <taxon>Rhabditomorpha</taxon>
        <taxon>Rhabditoidea</taxon>
        <taxon>Rhabditidae</taxon>
        <taxon>Peloderinae</taxon>
        <taxon>Caenorhabditis</taxon>
    </lineage>
</organism>
<dbReference type="PROSITE" id="PS50952">
    <property type="entry name" value="KIX"/>
    <property type="match status" value="2"/>
</dbReference>
<dbReference type="InterPro" id="IPR036529">
    <property type="entry name" value="KIX_dom_sf"/>
</dbReference>
<protein>
    <recommendedName>
        <fullName evidence="2">KIX domain-containing protein</fullName>
    </recommendedName>
</protein>
<dbReference type="InterPro" id="IPR003101">
    <property type="entry name" value="KIX_dom"/>
</dbReference>
<dbReference type="SUPFAM" id="SSF47040">
    <property type="entry name" value="Kix domain of CBP (creb binding protein)"/>
    <property type="match status" value="2"/>
</dbReference>
<dbReference type="GO" id="GO:0003712">
    <property type="term" value="F:transcription coregulator activity"/>
    <property type="evidence" value="ECO:0007669"/>
    <property type="project" value="InterPro"/>
</dbReference>
<evidence type="ECO:0000256" key="1">
    <source>
        <dbReference type="ARBA" id="ARBA00023242"/>
    </source>
</evidence>
<dbReference type="FunCoup" id="G0NJA5">
    <property type="interactions" value="1059"/>
</dbReference>
<dbReference type="Proteomes" id="UP000008068">
    <property type="component" value="Unassembled WGS sequence"/>
</dbReference>
<dbReference type="Pfam" id="PF02172">
    <property type="entry name" value="KIX"/>
    <property type="match status" value="2"/>
</dbReference>
<dbReference type="OMA" id="FMGLTQE"/>
<accession>G0NJA5</accession>
<reference evidence="4" key="1">
    <citation type="submission" date="2011-07" db="EMBL/GenBank/DDBJ databases">
        <authorList>
            <consortium name="Caenorhabditis brenneri Sequencing and Analysis Consortium"/>
            <person name="Wilson R.K."/>
        </authorList>
    </citation>
    <scope>NUCLEOTIDE SEQUENCE [LARGE SCALE GENOMIC DNA]</scope>
    <source>
        <strain evidence="4">PB2801</strain>
    </source>
</reference>
<feature type="domain" description="KIX" evidence="2">
    <location>
        <begin position="6"/>
        <end position="85"/>
    </location>
</feature>
<dbReference type="AlphaFoldDB" id="G0NJA5"/>
<dbReference type="eggNOG" id="KOG1778">
    <property type="taxonomic scope" value="Eukaryota"/>
</dbReference>
<dbReference type="EMBL" id="GL379894">
    <property type="protein sequence ID" value="EGT32162.1"/>
    <property type="molecule type" value="Genomic_DNA"/>
</dbReference>
<dbReference type="Gene3D" id="1.10.246.20">
    <property type="entry name" value="Coactivator CBP, KIX domain"/>
    <property type="match status" value="2"/>
</dbReference>
<dbReference type="GO" id="GO:0006355">
    <property type="term" value="P:regulation of DNA-templated transcription"/>
    <property type="evidence" value="ECO:0007669"/>
    <property type="project" value="InterPro"/>
</dbReference>
<dbReference type="HOGENOM" id="CLU_1134456_0_0_1"/>
<dbReference type="OrthoDB" id="899at2759"/>
<keyword evidence="4" id="KW-1185">Reference proteome</keyword>
<feature type="domain" description="KIX" evidence="2">
    <location>
        <begin position="128"/>
        <end position="207"/>
    </location>
</feature>